<evidence type="ECO:0000313" key="2">
    <source>
        <dbReference type="Proteomes" id="UP000053237"/>
    </source>
</evidence>
<comment type="caution">
    <text evidence="1">The sequence shown here is derived from an EMBL/GenBank/DDBJ whole genome shotgun (WGS) entry which is preliminary data.</text>
</comment>
<protein>
    <recommendedName>
        <fullName evidence="3">Apple domain-containing protein</fullName>
    </recommendedName>
</protein>
<sequence>MSYYEQDTVNDQNTITLSADSPMTCTQLLQAGFKNANMFTLVNANWGVTCYFKNNPIPVALKSMGGVQVHVRMDTPADPNSCAPVGSPCANDECCGSSQCSGFSNKCNAPASVLVDVDFGGEWYNRVQVPDSDTCRNACYSDQQCLYHVYYQNFCYLKNDITNATSSGGRYSWFK</sequence>
<reference evidence="1 2" key="1">
    <citation type="submission" date="2012-05" db="EMBL/GenBank/DDBJ databases">
        <title>Recombination and specialization in a pathogen metapopulation.</title>
        <authorList>
            <person name="Gardiner A."/>
            <person name="Kemen E."/>
            <person name="Schultz-Larsen T."/>
            <person name="MacLean D."/>
            <person name="Van Oosterhout C."/>
            <person name="Jones J.D.G."/>
        </authorList>
    </citation>
    <scope>NUCLEOTIDE SEQUENCE [LARGE SCALE GENOMIC DNA]</scope>
    <source>
        <strain evidence="1 2">Ac Nc2</strain>
    </source>
</reference>
<name>A0A024GD69_9STRA</name>
<dbReference type="Proteomes" id="UP000053237">
    <property type="component" value="Unassembled WGS sequence"/>
</dbReference>
<dbReference type="InParanoid" id="A0A024GD69"/>
<evidence type="ECO:0000313" key="1">
    <source>
        <dbReference type="EMBL" id="CCI44717.1"/>
    </source>
</evidence>
<proteinExistence type="predicted"/>
<dbReference type="AlphaFoldDB" id="A0A024GD69"/>
<dbReference type="Gene3D" id="3.50.4.10">
    <property type="entry name" value="Hepatocyte Growth Factor"/>
    <property type="match status" value="1"/>
</dbReference>
<dbReference type="EMBL" id="CAIX01000077">
    <property type="protein sequence ID" value="CCI44717.1"/>
    <property type="molecule type" value="Genomic_DNA"/>
</dbReference>
<organism evidence="1 2">
    <name type="scientific">Albugo candida</name>
    <dbReference type="NCBI Taxonomy" id="65357"/>
    <lineage>
        <taxon>Eukaryota</taxon>
        <taxon>Sar</taxon>
        <taxon>Stramenopiles</taxon>
        <taxon>Oomycota</taxon>
        <taxon>Peronosporomycetes</taxon>
        <taxon>Albuginales</taxon>
        <taxon>Albuginaceae</taxon>
        <taxon>Albugo</taxon>
    </lineage>
</organism>
<accession>A0A024GD69</accession>
<evidence type="ECO:0008006" key="3">
    <source>
        <dbReference type="Google" id="ProtNLM"/>
    </source>
</evidence>
<gene>
    <name evidence="1" type="ORF">BN9_055410</name>
</gene>
<keyword evidence="2" id="KW-1185">Reference proteome</keyword>